<sequence>MTGSGNREDKKVETTVTDYPIAITLENFQDVILERSKTTLVLVDFWAEQVPESVELRDKLTQKLAQYSDTILLTTVDCLTQQQIAAQFGLQSLPTAVLVQDGQPIDGLSGPQTDETIDAFLEKYLPKAEDTLFKEAKELLAQEQINEAYTNAHKAYQLANDRADIKLILAECSILVGKLDEAESLIASIKMIDQDSDYQAVLAKLELAMQAADSPEIKALEEQLAKTPDNIELQKQLATQYSQVNRNEEALVILFSLVQKNADEGESKHLLLDVLKALPEGDPLASKYRRKLFSMMY</sequence>
<evidence type="ECO:0000259" key="1">
    <source>
        <dbReference type="Pfam" id="PF00085"/>
    </source>
</evidence>
<dbReference type="InterPro" id="IPR011990">
    <property type="entry name" value="TPR-like_helical_dom_sf"/>
</dbReference>
<dbReference type="GO" id="GO:0005737">
    <property type="term" value="C:cytoplasm"/>
    <property type="evidence" value="ECO:0007669"/>
    <property type="project" value="TreeGrafter"/>
</dbReference>
<evidence type="ECO:0000313" key="3">
    <source>
        <dbReference type="Proteomes" id="UP000537141"/>
    </source>
</evidence>
<dbReference type="SUPFAM" id="SSF52833">
    <property type="entry name" value="Thioredoxin-like"/>
    <property type="match status" value="1"/>
</dbReference>
<protein>
    <submittedName>
        <fullName evidence="2">Putative thioredoxin</fullName>
    </submittedName>
</protein>
<keyword evidence="3" id="KW-1185">Reference proteome</keyword>
<dbReference type="Proteomes" id="UP000537141">
    <property type="component" value="Unassembled WGS sequence"/>
</dbReference>
<dbReference type="InterPro" id="IPR013766">
    <property type="entry name" value="Thioredoxin_domain"/>
</dbReference>
<gene>
    <name evidence="2" type="ORF">HNQ55_000037</name>
</gene>
<dbReference type="AlphaFoldDB" id="A0A7X0NDQ8"/>
<dbReference type="PANTHER" id="PTHR45663">
    <property type="entry name" value="GEO12009P1"/>
    <property type="match status" value="1"/>
</dbReference>
<reference evidence="2 3" key="1">
    <citation type="submission" date="2020-08" db="EMBL/GenBank/DDBJ databases">
        <title>Genomic Encyclopedia of Type Strains, Phase IV (KMG-IV): sequencing the most valuable type-strain genomes for metagenomic binning, comparative biology and taxonomic classification.</title>
        <authorList>
            <person name="Goeker M."/>
        </authorList>
    </citation>
    <scope>NUCLEOTIDE SEQUENCE [LARGE SCALE GENOMIC DNA]</scope>
    <source>
        <strain evidence="2 3">DSM 26287</strain>
    </source>
</reference>
<dbReference type="PANTHER" id="PTHR45663:SF11">
    <property type="entry name" value="GEO12009P1"/>
    <property type="match status" value="1"/>
</dbReference>
<dbReference type="Pfam" id="PF14559">
    <property type="entry name" value="TPR_19"/>
    <property type="match status" value="1"/>
</dbReference>
<dbReference type="Gene3D" id="1.25.40.10">
    <property type="entry name" value="Tetratricopeptide repeat domain"/>
    <property type="match status" value="2"/>
</dbReference>
<dbReference type="Gene3D" id="3.40.30.10">
    <property type="entry name" value="Glutaredoxin"/>
    <property type="match status" value="1"/>
</dbReference>
<dbReference type="CDD" id="cd02956">
    <property type="entry name" value="ybbN"/>
    <property type="match status" value="1"/>
</dbReference>
<dbReference type="GO" id="GO:0015035">
    <property type="term" value="F:protein-disulfide reductase activity"/>
    <property type="evidence" value="ECO:0007669"/>
    <property type="project" value="TreeGrafter"/>
</dbReference>
<proteinExistence type="predicted"/>
<comment type="caution">
    <text evidence="2">The sequence shown here is derived from an EMBL/GenBank/DDBJ whole genome shotgun (WGS) entry which is preliminary data.</text>
</comment>
<dbReference type="SUPFAM" id="SSF48452">
    <property type="entry name" value="TPR-like"/>
    <property type="match status" value="1"/>
</dbReference>
<dbReference type="GO" id="GO:0006950">
    <property type="term" value="P:response to stress"/>
    <property type="evidence" value="ECO:0007669"/>
    <property type="project" value="UniProtKB-ARBA"/>
</dbReference>
<accession>A0A7X0NDQ8</accession>
<dbReference type="Pfam" id="PF14561">
    <property type="entry name" value="TPR_20"/>
    <property type="match status" value="1"/>
</dbReference>
<dbReference type="Pfam" id="PF00085">
    <property type="entry name" value="Thioredoxin"/>
    <property type="match status" value="1"/>
</dbReference>
<feature type="domain" description="Thioredoxin" evidence="1">
    <location>
        <begin position="23"/>
        <end position="122"/>
    </location>
</feature>
<name>A0A7X0NDQ8_9GAMM</name>
<dbReference type="EMBL" id="JACHHU010000001">
    <property type="protein sequence ID" value="MBB6541563.1"/>
    <property type="molecule type" value="Genomic_DNA"/>
</dbReference>
<evidence type="ECO:0000313" key="2">
    <source>
        <dbReference type="EMBL" id="MBB6541563.1"/>
    </source>
</evidence>
<dbReference type="InterPro" id="IPR036249">
    <property type="entry name" value="Thioredoxin-like_sf"/>
</dbReference>
<organism evidence="2 3">
    <name type="scientific">Thalassotalea piscium</name>
    <dbReference type="NCBI Taxonomy" id="1230533"/>
    <lineage>
        <taxon>Bacteria</taxon>
        <taxon>Pseudomonadati</taxon>
        <taxon>Pseudomonadota</taxon>
        <taxon>Gammaproteobacteria</taxon>
        <taxon>Alteromonadales</taxon>
        <taxon>Colwelliaceae</taxon>
        <taxon>Thalassotalea</taxon>
    </lineage>
</organism>